<reference evidence="6" key="1">
    <citation type="submission" date="2022-01" db="EMBL/GenBank/DDBJ databases">
        <title>Microbacterium eymi and Microbacterium rhizovicinus sp. nov., isolated from the rhizospheric soil of Elymus tsukushiensis, a plant native to the Dokdo Islands, Republic of Korea.</title>
        <authorList>
            <person name="Hwang Y.J."/>
        </authorList>
    </citation>
    <scope>NUCLEOTIDE SEQUENCE</scope>
    <source>
        <strain evidence="6">KUDC0405</strain>
    </source>
</reference>
<dbReference type="InterPro" id="IPR001647">
    <property type="entry name" value="HTH_TetR"/>
</dbReference>
<name>A0ABY5NLA1_9MICO</name>
<dbReference type="Gene3D" id="1.10.357.10">
    <property type="entry name" value="Tetracycline Repressor, domain 2"/>
    <property type="match status" value="1"/>
</dbReference>
<sequence>MANHTTANHRGRAQTRLDREAIVAAGLELAASSGRATVSVRELGARLGADPTAIYRHFSSKEEVMRALLDAVIAESVAAVQAEPADWEQRLRELATHTLRTFIRYPAIGAEATTLTTHGPGELSAIELMLDAFTRAGLNDQDVVRHYALLAQHSLSGAAGIARAQAGGRARHRARERRQSLVRCAASP</sequence>
<evidence type="ECO:0000313" key="6">
    <source>
        <dbReference type="EMBL" id="UUT35959.1"/>
    </source>
</evidence>
<dbReference type="InterPro" id="IPR009057">
    <property type="entry name" value="Homeodomain-like_sf"/>
</dbReference>
<proteinExistence type="predicted"/>
<evidence type="ECO:0000256" key="1">
    <source>
        <dbReference type="ARBA" id="ARBA00023015"/>
    </source>
</evidence>
<dbReference type="PROSITE" id="PS50977">
    <property type="entry name" value="HTH_TETR_2"/>
    <property type="match status" value="1"/>
</dbReference>
<keyword evidence="7" id="KW-1185">Reference proteome</keyword>
<evidence type="ECO:0000256" key="4">
    <source>
        <dbReference type="PROSITE-ProRule" id="PRU00335"/>
    </source>
</evidence>
<dbReference type="InterPro" id="IPR050109">
    <property type="entry name" value="HTH-type_TetR-like_transc_reg"/>
</dbReference>
<dbReference type="SUPFAM" id="SSF46689">
    <property type="entry name" value="Homeodomain-like"/>
    <property type="match status" value="1"/>
</dbReference>
<dbReference type="Pfam" id="PF02909">
    <property type="entry name" value="TetR_C_1"/>
    <property type="match status" value="1"/>
</dbReference>
<dbReference type="EMBL" id="CP091139">
    <property type="protein sequence ID" value="UUT35959.1"/>
    <property type="molecule type" value="Genomic_DNA"/>
</dbReference>
<organism evidence="6 7">
    <name type="scientific">Microbacterium elymi</name>
    <dbReference type="NCBI Taxonomy" id="2909587"/>
    <lineage>
        <taxon>Bacteria</taxon>
        <taxon>Bacillati</taxon>
        <taxon>Actinomycetota</taxon>
        <taxon>Actinomycetes</taxon>
        <taxon>Micrococcales</taxon>
        <taxon>Microbacteriaceae</taxon>
        <taxon>Microbacterium</taxon>
    </lineage>
</organism>
<keyword evidence="1" id="KW-0805">Transcription regulation</keyword>
<keyword evidence="3" id="KW-0804">Transcription</keyword>
<dbReference type="Proteomes" id="UP001054811">
    <property type="component" value="Chromosome"/>
</dbReference>
<dbReference type="PANTHER" id="PTHR30055:SF234">
    <property type="entry name" value="HTH-TYPE TRANSCRIPTIONAL REGULATOR BETI"/>
    <property type="match status" value="1"/>
</dbReference>
<dbReference type="PRINTS" id="PR00455">
    <property type="entry name" value="HTHTETR"/>
</dbReference>
<dbReference type="Gene3D" id="1.10.10.60">
    <property type="entry name" value="Homeodomain-like"/>
    <property type="match status" value="1"/>
</dbReference>
<dbReference type="SUPFAM" id="SSF48498">
    <property type="entry name" value="Tetracyclin repressor-like, C-terminal domain"/>
    <property type="match status" value="1"/>
</dbReference>
<feature type="DNA-binding region" description="H-T-H motif" evidence="4">
    <location>
        <begin position="39"/>
        <end position="58"/>
    </location>
</feature>
<dbReference type="InterPro" id="IPR004111">
    <property type="entry name" value="Repressor_TetR_C"/>
</dbReference>
<dbReference type="PANTHER" id="PTHR30055">
    <property type="entry name" value="HTH-TYPE TRANSCRIPTIONAL REGULATOR RUTR"/>
    <property type="match status" value="1"/>
</dbReference>
<dbReference type="Pfam" id="PF00440">
    <property type="entry name" value="TetR_N"/>
    <property type="match status" value="1"/>
</dbReference>
<evidence type="ECO:0000256" key="3">
    <source>
        <dbReference type="ARBA" id="ARBA00023163"/>
    </source>
</evidence>
<gene>
    <name evidence="6" type="ORF">L2X98_22830</name>
</gene>
<dbReference type="InterPro" id="IPR036271">
    <property type="entry name" value="Tet_transcr_reg_TetR-rel_C_sf"/>
</dbReference>
<accession>A0ABY5NLA1</accession>
<feature type="domain" description="HTH tetR-type" evidence="5">
    <location>
        <begin position="16"/>
        <end position="76"/>
    </location>
</feature>
<evidence type="ECO:0000259" key="5">
    <source>
        <dbReference type="PROSITE" id="PS50977"/>
    </source>
</evidence>
<evidence type="ECO:0000256" key="2">
    <source>
        <dbReference type="ARBA" id="ARBA00023125"/>
    </source>
</evidence>
<protein>
    <submittedName>
        <fullName evidence="6">TetR/AcrR family transcriptional regulator</fullName>
    </submittedName>
</protein>
<evidence type="ECO:0000313" key="7">
    <source>
        <dbReference type="Proteomes" id="UP001054811"/>
    </source>
</evidence>
<dbReference type="RefSeq" id="WP_259612607.1">
    <property type="nucleotide sequence ID" value="NZ_CP091139.2"/>
</dbReference>
<keyword evidence="2 4" id="KW-0238">DNA-binding</keyword>